<gene>
    <name evidence="3" type="ORF">SAMN05444920_115226</name>
</gene>
<protein>
    <recommendedName>
        <fullName evidence="2">DUF402 domain-containing protein</fullName>
    </recommendedName>
</protein>
<keyword evidence="1" id="KW-0378">Hydrolase</keyword>
<evidence type="ECO:0000256" key="1">
    <source>
        <dbReference type="ARBA" id="ARBA00022801"/>
    </source>
</evidence>
<accession>A0A1H6EQW6</accession>
<dbReference type="InterPro" id="IPR050212">
    <property type="entry name" value="Ntdp-like"/>
</dbReference>
<feature type="domain" description="DUF402" evidence="2">
    <location>
        <begin position="73"/>
        <end position="186"/>
    </location>
</feature>
<evidence type="ECO:0000259" key="2">
    <source>
        <dbReference type="Pfam" id="PF04167"/>
    </source>
</evidence>
<reference evidence="3 4" key="1">
    <citation type="submission" date="2016-10" db="EMBL/GenBank/DDBJ databases">
        <authorList>
            <person name="de Groot N.N."/>
        </authorList>
    </citation>
    <scope>NUCLEOTIDE SEQUENCE [LARGE SCALE GENOMIC DNA]</scope>
    <source>
        <strain evidence="3 4">CGMCC 4.7037</strain>
    </source>
</reference>
<dbReference type="Gene3D" id="2.40.380.10">
    <property type="entry name" value="FomD-like"/>
    <property type="match status" value="1"/>
</dbReference>
<dbReference type="EMBL" id="FNVT01000015">
    <property type="protein sequence ID" value="SEH00247.1"/>
    <property type="molecule type" value="Genomic_DNA"/>
</dbReference>
<dbReference type="GO" id="GO:0016787">
    <property type="term" value="F:hydrolase activity"/>
    <property type="evidence" value="ECO:0007669"/>
    <property type="project" value="UniProtKB-KW"/>
</dbReference>
<name>A0A1H6EQW6_9ACTN</name>
<dbReference type="Pfam" id="PF04167">
    <property type="entry name" value="DUF402"/>
    <property type="match status" value="1"/>
</dbReference>
<sequence length="213" mass="25093">MHKRFEAGETAVRRHVWQGKVWSAVPYRVIQDTDEYLVVAGWPGLRGLISTTWISAVANDGGGRDRAIRELASGEWELGWYAWRNTVVRSWYGIDSYFTVRQFFDADNRPLSWYVDFDLPKQRTHLGIDTLDLMLDLVAEPDLSQYRWKDEDEYRQARRLGLISDRDHRHIDAARTEVVAMIERREGPFAHDWTPLRHESWREPTLTDEFNIS</sequence>
<keyword evidence="4" id="KW-1185">Reference proteome</keyword>
<dbReference type="SUPFAM" id="SSF159234">
    <property type="entry name" value="FomD-like"/>
    <property type="match status" value="1"/>
</dbReference>
<dbReference type="InterPro" id="IPR035930">
    <property type="entry name" value="FomD-like_sf"/>
</dbReference>
<dbReference type="InterPro" id="IPR007295">
    <property type="entry name" value="DUF402"/>
</dbReference>
<dbReference type="PANTHER" id="PTHR39159">
    <property type="match status" value="1"/>
</dbReference>
<dbReference type="Proteomes" id="UP000236732">
    <property type="component" value="Unassembled WGS sequence"/>
</dbReference>
<dbReference type="AlphaFoldDB" id="A0A1H6EQW6"/>
<dbReference type="PANTHER" id="PTHR39159:SF1">
    <property type="entry name" value="UPF0374 PROTEIN YGAC"/>
    <property type="match status" value="1"/>
</dbReference>
<organism evidence="3 4">
    <name type="scientific">Nonomuraea solani</name>
    <dbReference type="NCBI Taxonomy" id="1144553"/>
    <lineage>
        <taxon>Bacteria</taxon>
        <taxon>Bacillati</taxon>
        <taxon>Actinomycetota</taxon>
        <taxon>Actinomycetes</taxon>
        <taxon>Streptosporangiales</taxon>
        <taxon>Streptosporangiaceae</taxon>
        <taxon>Nonomuraea</taxon>
    </lineage>
</organism>
<proteinExistence type="predicted"/>
<evidence type="ECO:0000313" key="3">
    <source>
        <dbReference type="EMBL" id="SEH00247.1"/>
    </source>
</evidence>
<evidence type="ECO:0000313" key="4">
    <source>
        <dbReference type="Proteomes" id="UP000236732"/>
    </source>
</evidence>